<dbReference type="InterPro" id="IPR023296">
    <property type="entry name" value="Glyco_hydro_beta-prop_sf"/>
</dbReference>
<dbReference type="PANTHER" id="PTHR34106">
    <property type="entry name" value="GLYCOSIDASE"/>
    <property type="match status" value="1"/>
</dbReference>
<evidence type="ECO:0000256" key="3">
    <source>
        <dbReference type="ARBA" id="ARBA00024356"/>
    </source>
</evidence>
<gene>
    <name evidence="4" type="ORF">ACFPMF_03375</name>
</gene>
<evidence type="ECO:0000256" key="2">
    <source>
        <dbReference type="ARBA" id="ARBA00022679"/>
    </source>
</evidence>
<comment type="similarity">
    <text evidence="3">Belongs to the glycosyl hydrolase 130 family.</text>
</comment>
<evidence type="ECO:0000313" key="4">
    <source>
        <dbReference type="EMBL" id="MFC5408333.1"/>
    </source>
</evidence>
<dbReference type="Proteomes" id="UP001596106">
    <property type="component" value="Unassembled WGS sequence"/>
</dbReference>
<keyword evidence="2" id="KW-0808">Transferase</keyword>
<keyword evidence="4" id="KW-0378">Hydrolase</keyword>
<dbReference type="SUPFAM" id="SSF75005">
    <property type="entry name" value="Arabinanase/levansucrase/invertase"/>
    <property type="match status" value="1"/>
</dbReference>
<dbReference type="EMBL" id="JBHSMA010000001">
    <property type="protein sequence ID" value="MFC5408333.1"/>
    <property type="molecule type" value="Genomic_DNA"/>
</dbReference>
<comment type="caution">
    <text evidence="4">The sequence shown here is derived from an EMBL/GenBank/DDBJ whole genome shotgun (WGS) entry which is preliminary data.</text>
</comment>
<keyword evidence="4" id="KW-0326">Glycosidase</keyword>
<dbReference type="PANTHER" id="PTHR34106:SF5">
    <property type="entry name" value="GLYCOSIDASE"/>
    <property type="match status" value="1"/>
</dbReference>
<dbReference type="Gene3D" id="2.115.10.20">
    <property type="entry name" value="Glycosyl hydrolase domain, family 43"/>
    <property type="match status" value="1"/>
</dbReference>
<evidence type="ECO:0000313" key="5">
    <source>
        <dbReference type="Proteomes" id="UP001596106"/>
    </source>
</evidence>
<dbReference type="InterPro" id="IPR007184">
    <property type="entry name" value="Mannoside_phosphorylase"/>
</dbReference>
<dbReference type="GO" id="GO:0016798">
    <property type="term" value="F:hydrolase activity, acting on glycosyl bonds"/>
    <property type="evidence" value="ECO:0007669"/>
    <property type="project" value="UniProtKB-KW"/>
</dbReference>
<organism evidence="4 5">
    <name type="scientific">Larkinella bovis</name>
    <dbReference type="NCBI Taxonomy" id="683041"/>
    <lineage>
        <taxon>Bacteria</taxon>
        <taxon>Pseudomonadati</taxon>
        <taxon>Bacteroidota</taxon>
        <taxon>Cytophagia</taxon>
        <taxon>Cytophagales</taxon>
        <taxon>Spirosomataceae</taxon>
        <taxon>Larkinella</taxon>
    </lineage>
</organism>
<accession>A0ABW0I723</accession>
<dbReference type="Pfam" id="PF04041">
    <property type="entry name" value="Glyco_hydro_130"/>
    <property type="match status" value="1"/>
</dbReference>
<dbReference type="RefSeq" id="WP_379841102.1">
    <property type="nucleotide sequence ID" value="NZ_JBHSMA010000001.1"/>
</dbReference>
<proteinExistence type="inferred from homology"/>
<sequence length="375" mass="41538">MAFPTDLLIFSPNDLDLSHSPLRTSIQAETYVLGAFNPGLTRLPNGNLLLMIRVAEALNQPIIGEQIHTIRWDENQGYVLDAYPLSGVNAADPRKFQVLGYPYKVMALTSLSWLLPVELTPDGTQVVTIHYDKLIAPQRSYQEYGVEDARITKIEDTYYMTTCSVSSERHSTTLYTSTDGLNYTLQGIILDHQNKDMVLFEGKIDGQFYALTRPLGDLYFAARPGSDHFPGPSINLASSPDARHWKPADTPLIRARKGSASTMKIGGGTQPILTDQGWLLLYHGVELRGLVGIYRTFWALLDANDPAKILKLEDTRPLLEASPTLVEPIKDQLYLSEVVFTTGIVDAGDHYIVASGEDDLACRITHIPKTAFGLS</sequence>
<protein>
    <submittedName>
        <fullName evidence="4">Glycosidase</fullName>
    </submittedName>
</protein>
<keyword evidence="5" id="KW-1185">Reference proteome</keyword>
<keyword evidence="1" id="KW-0328">Glycosyltransferase</keyword>
<reference evidence="5" key="1">
    <citation type="journal article" date="2019" name="Int. J. Syst. Evol. Microbiol.">
        <title>The Global Catalogue of Microorganisms (GCM) 10K type strain sequencing project: providing services to taxonomists for standard genome sequencing and annotation.</title>
        <authorList>
            <consortium name="The Broad Institute Genomics Platform"/>
            <consortium name="The Broad Institute Genome Sequencing Center for Infectious Disease"/>
            <person name="Wu L."/>
            <person name="Ma J."/>
        </authorList>
    </citation>
    <scope>NUCLEOTIDE SEQUENCE [LARGE SCALE GENOMIC DNA]</scope>
    <source>
        <strain evidence="5">CCUG 55250</strain>
    </source>
</reference>
<name>A0ABW0I723_9BACT</name>
<evidence type="ECO:0000256" key="1">
    <source>
        <dbReference type="ARBA" id="ARBA00022676"/>
    </source>
</evidence>